<dbReference type="CDD" id="cd12797">
    <property type="entry name" value="M23_peptidase"/>
    <property type="match status" value="1"/>
</dbReference>
<dbReference type="Proteomes" id="UP000824193">
    <property type="component" value="Unassembled WGS sequence"/>
</dbReference>
<proteinExistence type="predicted"/>
<dbReference type="Pfam" id="PF01551">
    <property type="entry name" value="Peptidase_M23"/>
    <property type="match status" value="1"/>
</dbReference>
<accession>A0A9D1V2I1</accession>
<evidence type="ECO:0000313" key="2">
    <source>
        <dbReference type="EMBL" id="HIX04819.1"/>
    </source>
</evidence>
<reference evidence="2" key="1">
    <citation type="journal article" date="2021" name="PeerJ">
        <title>Extensive microbial diversity within the chicken gut microbiome revealed by metagenomics and culture.</title>
        <authorList>
            <person name="Gilroy R."/>
            <person name="Ravi A."/>
            <person name="Getino M."/>
            <person name="Pursley I."/>
            <person name="Horton D.L."/>
            <person name="Alikhan N.F."/>
            <person name="Baker D."/>
            <person name="Gharbi K."/>
            <person name="Hall N."/>
            <person name="Watson M."/>
            <person name="Adriaenssens E.M."/>
            <person name="Foster-Nyarko E."/>
            <person name="Jarju S."/>
            <person name="Secka A."/>
            <person name="Antonio M."/>
            <person name="Oren A."/>
            <person name="Chaudhuri R.R."/>
            <person name="La Ragione R."/>
            <person name="Hildebrand F."/>
            <person name="Pallen M.J."/>
        </authorList>
    </citation>
    <scope>NUCLEOTIDE SEQUENCE</scope>
    <source>
        <strain evidence="2">2239</strain>
    </source>
</reference>
<dbReference type="EMBL" id="DXFW01000004">
    <property type="protein sequence ID" value="HIX04819.1"/>
    <property type="molecule type" value="Genomic_DNA"/>
</dbReference>
<gene>
    <name evidence="2" type="ORF">H9865_01725</name>
</gene>
<dbReference type="Gene3D" id="2.70.70.10">
    <property type="entry name" value="Glucose Permease (Domain IIA)"/>
    <property type="match status" value="1"/>
</dbReference>
<dbReference type="InterPro" id="IPR011055">
    <property type="entry name" value="Dup_hybrid_motif"/>
</dbReference>
<organism evidence="2 3">
    <name type="scientific">Candidatus Allofournierella pullicola</name>
    <dbReference type="NCBI Taxonomy" id="2838596"/>
    <lineage>
        <taxon>Bacteria</taxon>
        <taxon>Bacillati</taxon>
        <taxon>Bacillota</taxon>
        <taxon>Clostridia</taxon>
        <taxon>Eubacteriales</taxon>
        <taxon>Oscillospiraceae</taxon>
        <taxon>Allofournierella</taxon>
    </lineage>
</organism>
<dbReference type="InterPro" id="IPR050570">
    <property type="entry name" value="Cell_wall_metabolism_enzyme"/>
</dbReference>
<dbReference type="PANTHER" id="PTHR21666">
    <property type="entry name" value="PEPTIDASE-RELATED"/>
    <property type="match status" value="1"/>
</dbReference>
<dbReference type="PANTHER" id="PTHR21666:SF290">
    <property type="entry name" value="PEPTIDASE M23 DOMAIN PROTEIN"/>
    <property type="match status" value="1"/>
</dbReference>
<feature type="domain" description="M23ase beta-sheet core" evidence="1">
    <location>
        <begin position="322"/>
        <end position="404"/>
    </location>
</feature>
<dbReference type="SUPFAM" id="SSF51261">
    <property type="entry name" value="Duplicated hybrid motif"/>
    <property type="match status" value="1"/>
</dbReference>
<dbReference type="AlphaFoldDB" id="A0A9D1V2I1"/>
<name>A0A9D1V2I1_9FIRM</name>
<evidence type="ECO:0000313" key="3">
    <source>
        <dbReference type="Proteomes" id="UP000824193"/>
    </source>
</evidence>
<comment type="caution">
    <text evidence="2">The sequence shown here is derived from an EMBL/GenBank/DDBJ whole genome shotgun (WGS) entry which is preliminary data.</text>
</comment>
<reference evidence="2" key="2">
    <citation type="submission" date="2021-04" db="EMBL/GenBank/DDBJ databases">
        <authorList>
            <person name="Gilroy R."/>
        </authorList>
    </citation>
    <scope>NUCLEOTIDE SEQUENCE</scope>
    <source>
        <strain evidence="2">2239</strain>
    </source>
</reference>
<sequence>MKRALLWLLMVLVFTALVLGGALGFFYFSTDEGDLPAAGVTLAGQPLTEAAGYHWELPVLGGVLWREFSLSPSLASLELETVTTPSAALELAEDMTADGTTLTLKSAGGVTVFEGTAAEWKNFVFPSNGEYSLIIRAGRQASNRKPSKPVGYYQYQCHFWVDVQPTLTLPSTQAAQGDVAAIYVSGALGAGGTPPTAQCELGPVWFRPTKNGWLGYLPVTYNAEGGDWPITVTLDDMTLTATLTVRSTEYPSTQTSSGEAATAEANEEFRRVIWSLYDQGSSEARWNGAFQYPVQGASIFQRYGAYLYDGEKSAGRAANLTLLCPENALVSSPAAGRVAYAGNLQLTGNTVVIDHGCGVKSYLFGLSGIAGVATGDEVTAGQGLGVAGRKLIWEVRIGNKSVDPQKLTQGGSNGLFYRPVGDELR</sequence>
<protein>
    <submittedName>
        <fullName evidence="2">M23 family metallopeptidase</fullName>
    </submittedName>
</protein>
<dbReference type="GO" id="GO:0004222">
    <property type="term" value="F:metalloendopeptidase activity"/>
    <property type="evidence" value="ECO:0007669"/>
    <property type="project" value="TreeGrafter"/>
</dbReference>
<evidence type="ECO:0000259" key="1">
    <source>
        <dbReference type="Pfam" id="PF01551"/>
    </source>
</evidence>
<dbReference type="InterPro" id="IPR016047">
    <property type="entry name" value="M23ase_b-sheet_dom"/>
</dbReference>